<dbReference type="PANTHER" id="PTHR43495">
    <property type="entry name" value="GABA PERMEASE"/>
    <property type="match status" value="1"/>
</dbReference>
<organism evidence="9 10">
    <name type="scientific">Desulforamulus reducens (strain ATCC BAA-1160 / DSM 100696 / MI-1)</name>
    <name type="common">Desulfotomaculum reducens</name>
    <dbReference type="NCBI Taxonomy" id="349161"/>
    <lineage>
        <taxon>Bacteria</taxon>
        <taxon>Bacillati</taxon>
        <taxon>Bacillota</taxon>
        <taxon>Clostridia</taxon>
        <taxon>Eubacteriales</taxon>
        <taxon>Peptococcaceae</taxon>
        <taxon>Desulforamulus</taxon>
    </lineage>
</organism>
<dbReference type="OrthoDB" id="9780162at2"/>
<feature type="transmembrane region" description="Helical" evidence="7">
    <location>
        <begin position="440"/>
        <end position="459"/>
    </location>
</feature>
<accession>A4J4A0</accession>
<evidence type="ECO:0000256" key="4">
    <source>
        <dbReference type="ARBA" id="ARBA00022970"/>
    </source>
</evidence>
<keyword evidence="2" id="KW-0813">Transport</keyword>
<dbReference type="AlphaFoldDB" id="A4J4A0"/>
<keyword evidence="10" id="KW-1185">Reference proteome</keyword>
<evidence type="ECO:0000256" key="2">
    <source>
        <dbReference type="ARBA" id="ARBA00022448"/>
    </source>
</evidence>
<dbReference type="Proteomes" id="UP000001556">
    <property type="component" value="Chromosome"/>
</dbReference>
<sequence>MSVKEELKPGGGSSGEGLQRGLKSRHLQLIALGGIIGSGYFLGTGYVIDSAGPSAFLAYLLGGLIVLCVMLCMGELAVAIPISSSFVTYANDFISPSWACGVGWSYWLTWIFYVPAEMIAAGIIMNNFFPAIDTIYWAVGFGLIITYINLSYVGTFGELEFWLAIVKILAIIMFIVLGTLIFLGVIGSEGFKGTSVLLGDGGFIPKGSWAILLTMVIILVNFQGSEIIGLAAGESKEPEKTIPIAIKSVTWRIIALYIIPLFLLVSIFPWKEAGLQESAFAAALNSYGFTWAGGLFSFVVLTAAISCSNSGLYGCTRALYALAREGMAPEFLGRVNKNGVPQNATLLSIAGCWICVLAYTFDTSETVFTYLLALSGFSGAIAWISICWSQLNFRRKLEREGFDINSLKYRTPFFPYLTHFAIWVQVACLGIIAFNEDLRVSLYIGLPLLLLPIIWYKIWGYKLKPHEIRVKFEDVFVK</sequence>
<feature type="transmembrane region" description="Helical" evidence="7">
    <location>
        <begin position="288"/>
        <end position="307"/>
    </location>
</feature>
<dbReference type="PANTHER" id="PTHR43495:SF5">
    <property type="entry name" value="GAMMA-AMINOBUTYRIC ACID PERMEASE"/>
    <property type="match status" value="1"/>
</dbReference>
<feature type="transmembrane region" description="Helical" evidence="7">
    <location>
        <begin position="413"/>
        <end position="434"/>
    </location>
</feature>
<keyword evidence="5 7" id="KW-1133">Transmembrane helix</keyword>
<feature type="transmembrane region" description="Helical" evidence="7">
    <location>
        <begin position="104"/>
        <end position="129"/>
    </location>
</feature>
<dbReference type="GO" id="GO:0016020">
    <property type="term" value="C:membrane"/>
    <property type="evidence" value="ECO:0007669"/>
    <property type="project" value="UniProtKB-SubCell"/>
</dbReference>
<dbReference type="InterPro" id="IPR004841">
    <property type="entry name" value="AA-permease/SLC12A_dom"/>
</dbReference>
<dbReference type="eggNOG" id="COG1113">
    <property type="taxonomic scope" value="Bacteria"/>
</dbReference>
<proteinExistence type="predicted"/>
<keyword evidence="4" id="KW-0029">Amino-acid transport</keyword>
<feature type="domain" description="Amino acid permease/ SLC12A" evidence="8">
    <location>
        <begin position="26"/>
        <end position="465"/>
    </location>
</feature>
<dbReference type="KEGG" id="drm:Dred_1373"/>
<dbReference type="PROSITE" id="PS00218">
    <property type="entry name" value="AMINO_ACID_PERMEASE_1"/>
    <property type="match status" value="1"/>
</dbReference>
<evidence type="ECO:0000313" key="10">
    <source>
        <dbReference type="Proteomes" id="UP000001556"/>
    </source>
</evidence>
<feature type="transmembrane region" description="Helical" evidence="7">
    <location>
        <begin position="29"/>
        <end position="48"/>
    </location>
</feature>
<feature type="transmembrane region" description="Helical" evidence="7">
    <location>
        <begin position="54"/>
        <end position="83"/>
    </location>
</feature>
<gene>
    <name evidence="9" type="ordered locus">Dred_1373</name>
</gene>
<dbReference type="HOGENOM" id="CLU_007946_9_3_9"/>
<evidence type="ECO:0000256" key="7">
    <source>
        <dbReference type="SAM" id="Phobius"/>
    </source>
</evidence>
<feature type="transmembrane region" description="Helical" evidence="7">
    <location>
        <begin position="161"/>
        <end position="187"/>
    </location>
</feature>
<name>A4J4A0_DESRM</name>
<evidence type="ECO:0000259" key="8">
    <source>
        <dbReference type="Pfam" id="PF00324"/>
    </source>
</evidence>
<dbReference type="FunFam" id="1.20.1740.10:FF:000001">
    <property type="entry name" value="Amino acid permease"/>
    <property type="match status" value="1"/>
</dbReference>
<feature type="transmembrane region" description="Helical" evidence="7">
    <location>
        <begin position="367"/>
        <end position="393"/>
    </location>
</feature>
<evidence type="ECO:0000256" key="3">
    <source>
        <dbReference type="ARBA" id="ARBA00022692"/>
    </source>
</evidence>
<keyword evidence="6 7" id="KW-0472">Membrane</keyword>
<dbReference type="InterPro" id="IPR004840">
    <property type="entry name" value="Amino_acid_permease_CS"/>
</dbReference>
<evidence type="ECO:0000256" key="1">
    <source>
        <dbReference type="ARBA" id="ARBA00004141"/>
    </source>
</evidence>
<dbReference type="STRING" id="349161.Dred_1373"/>
<feature type="transmembrane region" description="Helical" evidence="7">
    <location>
        <begin position="135"/>
        <end position="154"/>
    </location>
</feature>
<feature type="transmembrane region" description="Helical" evidence="7">
    <location>
        <begin position="344"/>
        <end position="361"/>
    </location>
</feature>
<dbReference type="Gene3D" id="1.20.1740.10">
    <property type="entry name" value="Amino acid/polyamine transporter I"/>
    <property type="match status" value="1"/>
</dbReference>
<evidence type="ECO:0000313" key="9">
    <source>
        <dbReference type="EMBL" id="ABO49903.1"/>
    </source>
</evidence>
<dbReference type="Pfam" id="PF00324">
    <property type="entry name" value="AA_permease"/>
    <property type="match status" value="1"/>
</dbReference>
<comment type="subcellular location">
    <subcellularLocation>
        <location evidence="1">Membrane</location>
        <topology evidence="1">Multi-pass membrane protein</topology>
    </subcellularLocation>
</comment>
<dbReference type="GO" id="GO:0055085">
    <property type="term" value="P:transmembrane transport"/>
    <property type="evidence" value="ECO:0007669"/>
    <property type="project" value="InterPro"/>
</dbReference>
<reference evidence="9 10" key="1">
    <citation type="submission" date="2007-03" db="EMBL/GenBank/DDBJ databases">
        <title>Complete sequence of Desulfotomaculum reducens MI-1.</title>
        <authorList>
            <consortium name="US DOE Joint Genome Institute"/>
            <person name="Copeland A."/>
            <person name="Lucas S."/>
            <person name="Lapidus A."/>
            <person name="Barry K."/>
            <person name="Detter J.C."/>
            <person name="Glavina del Rio T."/>
            <person name="Hammon N."/>
            <person name="Israni S."/>
            <person name="Dalin E."/>
            <person name="Tice H."/>
            <person name="Pitluck S."/>
            <person name="Sims D."/>
            <person name="Brettin T."/>
            <person name="Bruce D."/>
            <person name="Han C."/>
            <person name="Tapia R."/>
            <person name="Schmutz J."/>
            <person name="Larimer F."/>
            <person name="Land M."/>
            <person name="Hauser L."/>
            <person name="Kyrpides N."/>
            <person name="Kim E."/>
            <person name="Tebo B.M."/>
            <person name="Richardson P."/>
        </authorList>
    </citation>
    <scope>NUCLEOTIDE SEQUENCE [LARGE SCALE GENOMIC DNA]</scope>
    <source>
        <strain evidence="9 10">MI-1</strain>
    </source>
</reference>
<dbReference type="GO" id="GO:0006865">
    <property type="term" value="P:amino acid transport"/>
    <property type="evidence" value="ECO:0007669"/>
    <property type="project" value="UniProtKB-KW"/>
</dbReference>
<protein>
    <submittedName>
        <fullName evidence="9">Amino acid/polyamine/organocation transporter, APC superfamily</fullName>
    </submittedName>
</protein>
<dbReference type="PIRSF" id="PIRSF006060">
    <property type="entry name" value="AA_transporter"/>
    <property type="match status" value="1"/>
</dbReference>
<evidence type="ECO:0000256" key="6">
    <source>
        <dbReference type="ARBA" id="ARBA00023136"/>
    </source>
</evidence>
<feature type="transmembrane region" description="Helical" evidence="7">
    <location>
        <begin position="207"/>
        <end position="228"/>
    </location>
</feature>
<dbReference type="EMBL" id="CP000612">
    <property type="protein sequence ID" value="ABO49903.1"/>
    <property type="molecule type" value="Genomic_DNA"/>
</dbReference>
<keyword evidence="3 7" id="KW-0812">Transmembrane</keyword>
<dbReference type="RefSeq" id="WP_011877723.1">
    <property type="nucleotide sequence ID" value="NC_009253.1"/>
</dbReference>
<feature type="transmembrane region" description="Helical" evidence="7">
    <location>
        <begin position="249"/>
        <end position="268"/>
    </location>
</feature>
<evidence type="ECO:0000256" key="5">
    <source>
        <dbReference type="ARBA" id="ARBA00022989"/>
    </source>
</evidence>